<dbReference type="AlphaFoldDB" id="A0A4R6RG39"/>
<dbReference type="Proteomes" id="UP000294547">
    <property type="component" value="Unassembled WGS sequence"/>
</dbReference>
<accession>A0A4R6RG39</accession>
<proteinExistence type="predicted"/>
<feature type="region of interest" description="Disordered" evidence="1">
    <location>
        <begin position="75"/>
        <end position="105"/>
    </location>
</feature>
<reference evidence="2 3" key="1">
    <citation type="submission" date="2019-03" db="EMBL/GenBank/DDBJ databases">
        <title>Genomic Encyclopedia of Type Strains, Phase IV (KMG-IV): sequencing the most valuable type-strain genomes for metagenomic binning, comparative biology and taxonomic classification.</title>
        <authorList>
            <person name="Goeker M."/>
        </authorList>
    </citation>
    <scope>NUCLEOTIDE SEQUENCE [LARGE SCALE GENOMIC DNA]</scope>
    <source>
        <strain evidence="2 3">DSM 102969</strain>
    </source>
</reference>
<gene>
    <name evidence="2" type="ORF">EDD54_2032</name>
</gene>
<comment type="caution">
    <text evidence="2">The sequence shown here is derived from an EMBL/GenBank/DDBJ whole genome shotgun (WGS) entry which is preliminary data.</text>
</comment>
<name>A0A4R6RG39_9HYPH</name>
<keyword evidence="3" id="KW-1185">Reference proteome</keyword>
<dbReference type="EMBL" id="SNXY01000007">
    <property type="protein sequence ID" value="TDP85184.1"/>
    <property type="molecule type" value="Genomic_DNA"/>
</dbReference>
<organism evidence="2 3">
    <name type="scientific">Oharaeibacter diazotrophicus</name>
    <dbReference type="NCBI Taxonomy" id="1920512"/>
    <lineage>
        <taxon>Bacteria</taxon>
        <taxon>Pseudomonadati</taxon>
        <taxon>Pseudomonadota</taxon>
        <taxon>Alphaproteobacteria</taxon>
        <taxon>Hyphomicrobiales</taxon>
        <taxon>Pleomorphomonadaceae</taxon>
        <taxon>Oharaeibacter</taxon>
    </lineage>
</organism>
<evidence type="ECO:0000313" key="3">
    <source>
        <dbReference type="Proteomes" id="UP000294547"/>
    </source>
</evidence>
<evidence type="ECO:0000256" key="1">
    <source>
        <dbReference type="SAM" id="MobiDB-lite"/>
    </source>
</evidence>
<evidence type="ECO:0000313" key="2">
    <source>
        <dbReference type="EMBL" id="TDP85184.1"/>
    </source>
</evidence>
<protein>
    <submittedName>
        <fullName evidence="2">Uncharacterized protein</fullName>
    </submittedName>
</protein>
<sequence>MRYLHATATIQCPNEALLLDAALRHVARRGVTPGTYLEVRRRAPSPMAFDVETVVREALVAGSCNVLDWSATDLPSTAAPSRHDAARTGGEVVSMSAARGAPAND</sequence>